<evidence type="ECO:0000259" key="2">
    <source>
        <dbReference type="Pfam" id="PF00156"/>
    </source>
</evidence>
<dbReference type="Gene3D" id="3.40.50.2020">
    <property type="match status" value="1"/>
</dbReference>
<gene>
    <name evidence="3" type="ORF">GCM10009737_28930</name>
</gene>
<evidence type="ECO:0000313" key="3">
    <source>
        <dbReference type="EMBL" id="GAA1925361.1"/>
    </source>
</evidence>
<sequence>MDPPLTAAEALRDLLTGSRCAGCGRPGRLLCRACAAGLPQVAVPAWPDPVPPGLAPPWAAAAYEGTVRELVVGHKERRRLAHAPPLAALLALAVGAAAPGPDPVLILPVPSRRAVVRARGHDPLGTLGRLAARRLRRDGVAALAVPGVLAVRGPVLDQAGLGAAARAANLAGSQWAPGLRRLAGAPPGTRLVVVDDVVTTGSTLAEAQRALAAVGVAVTGHALVAATPRRRPGPLPPPSPRH</sequence>
<dbReference type="InterPro" id="IPR029057">
    <property type="entry name" value="PRTase-like"/>
</dbReference>
<evidence type="ECO:0000256" key="1">
    <source>
        <dbReference type="ARBA" id="ARBA00008007"/>
    </source>
</evidence>
<accession>A0ABP5B1A0</accession>
<dbReference type="Proteomes" id="UP001501612">
    <property type="component" value="Unassembled WGS sequence"/>
</dbReference>
<comment type="caution">
    <text evidence="3">The sequence shown here is derived from an EMBL/GenBank/DDBJ whole genome shotgun (WGS) entry which is preliminary data.</text>
</comment>
<feature type="domain" description="Phosphoribosyltransferase" evidence="2">
    <location>
        <begin position="181"/>
        <end position="231"/>
    </location>
</feature>
<protein>
    <recommendedName>
        <fullName evidence="2">Phosphoribosyltransferase domain-containing protein</fullName>
    </recommendedName>
</protein>
<reference evidence="4" key="1">
    <citation type="journal article" date="2019" name="Int. J. Syst. Evol. Microbiol.">
        <title>The Global Catalogue of Microorganisms (GCM) 10K type strain sequencing project: providing services to taxonomists for standard genome sequencing and annotation.</title>
        <authorList>
            <consortium name="The Broad Institute Genomics Platform"/>
            <consortium name="The Broad Institute Genome Sequencing Center for Infectious Disease"/>
            <person name="Wu L."/>
            <person name="Ma J."/>
        </authorList>
    </citation>
    <scope>NUCLEOTIDE SEQUENCE [LARGE SCALE GENOMIC DNA]</scope>
    <source>
        <strain evidence="4">JCM 14046</strain>
    </source>
</reference>
<dbReference type="RefSeq" id="WP_344008278.1">
    <property type="nucleotide sequence ID" value="NZ_BAAAMY010000007.1"/>
</dbReference>
<keyword evidence="4" id="KW-1185">Reference proteome</keyword>
<dbReference type="InterPro" id="IPR000836">
    <property type="entry name" value="PRTase_dom"/>
</dbReference>
<comment type="similarity">
    <text evidence="1">Belongs to the ComF/GntX family.</text>
</comment>
<dbReference type="InterPro" id="IPR051910">
    <property type="entry name" value="ComF/GntX_DNA_util-trans"/>
</dbReference>
<dbReference type="EMBL" id="BAAAMY010000007">
    <property type="protein sequence ID" value="GAA1925361.1"/>
    <property type="molecule type" value="Genomic_DNA"/>
</dbReference>
<dbReference type="SUPFAM" id="SSF53271">
    <property type="entry name" value="PRTase-like"/>
    <property type="match status" value="1"/>
</dbReference>
<organism evidence="3 4">
    <name type="scientific">Nocardioides lentus</name>
    <dbReference type="NCBI Taxonomy" id="338077"/>
    <lineage>
        <taxon>Bacteria</taxon>
        <taxon>Bacillati</taxon>
        <taxon>Actinomycetota</taxon>
        <taxon>Actinomycetes</taxon>
        <taxon>Propionibacteriales</taxon>
        <taxon>Nocardioidaceae</taxon>
        <taxon>Nocardioides</taxon>
    </lineage>
</organism>
<name>A0ABP5B1A0_9ACTN</name>
<dbReference type="PANTHER" id="PTHR47505:SF1">
    <property type="entry name" value="DNA UTILIZATION PROTEIN YHGH"/>
    <property type="match status" value="1"/>
</dbReference>
<evidence type="ECO:0000313" key="4">
    <source>
        <dbReference type="Proteomes" id="UP001501612"/>
    </source>
</evidence>
<dbReference type="Pfam" id="PF00156">
    <property type="entry name" value="Pribosyltran"/>
    <property type="match status" value="1"/>
</dbReference>
<proteinExistence type="inferred from homology"/>
<dbReference type="PANTHER" id="PTHR47505">
    <property type="entry name" value="DNA UTILIZATION PROTEIN YHGH"/>
    <property type="match status" value="1"/>
</dbReference>